<evidence type="ECO:0008006" key="4">
    <source>
        <dbReference type="Google" id="ProtNLM"/>
    </source>
</evidence>
<name>A0A1Q5PT75_9ACTO</name>
<proteinExistence type="predicted"/>
<organism evidence="2 3">
    <name type="scientific">Buchananella hordeovulneris</name>
    <dbReference type="NCBI Taxonomy" id="52770"/>
    <lineage>
        <taxon>Bacteria</taxon>
        <taxon>Bacillati</taxon>
        <taxon>Actinomycetota</taxon>
        <taxon>Actinomycetes</taxon>
        <taxon>Actinomycetales</taxon>
        <taxon>Actinomycetaceae</taxon>
        <taxon>Buchananella</taxon>
    </lineage>
</organism>
<dbReference type="AlphaFoldDB" id="A0A1Q5PT75"/>
<dbReference type="RefSeq" id="WP_073826293.1">
    <property type="nucleotide sequence ID" value="NZ_MQVS01000016.1"/>
</dbReference>
<evidence type="ECO:0000313" key="2">
    <source>
        <dbReference type="EMBL" id="OKL50764.1"/>
    </source>
</evidence>
<evidence type="ECO:0000313" key="3">
    <source>
        <dbReference type="Proteomes" id="UP000185612"/>
    </source>
</evidence>
<dbReference type="Pfam" id="PF16145">
    <property type="entry name" value="DUF4853"/>
    <property type="match status" value="1"/>
</dbReference>
<dbReference type="OrthoDB" id="3271761at2"/>
<dbReference type="InParanoid" id="A0A1Q5PT75"/>
<dbReference type="InterPro" id="IPR032326">
    <property type="entry name" value="DUF4853"/>
</dbReference>
<dbReference type="Gene3D" id="3.30.2030.30">
    <property type="match status" value="1"/>
</dbReference>
<accession>A0A1Q5PT75</accession>
<protein>
    <recommendedName>
        <fullName evidence="4">DUF4853 domain-containing protein</fullName>
    </recommendedName>
</protein>
<feature type="region of interest" description="Disordered" evidence="1">
    <location>
        <begin position="181"/>
        <end position="204"/>
    </location>
</feature>
<comment type="caution">
    <text evidence="2">The sequence shown here is derived from an EMBL/GenBank/DDBJ whole genome shotgun (WGS) entry which is preliminary data.</text>
</comment>
<keyword evidence="3" id="KW-1185">Reference proteome</keyword>
<reference evidence="3" key="1">
    <citation type="submission" date="2016-12" db="EMBL/GenBank/DDBJ databases">
        <authorList>
            <person name="Meng X."/>
        </authorList>
    </citation>
    <scope>NUCLEOTIDE SEQUENCE [LARGE SCALE GENOMIC DNA]</scope>
    <source>
        <strain evidence="3">DSM 20732</strain>
    </source>
</reference>
<gene>
    <name evidence="2" type="ORF">BSZ40_10765</name>
</gene>
<dbReference type="EMBL" id="MQVS01000016">
    <property type="protein sequence ID" value="OKL50764.1"/>
    <property type="molecule type" value="Genomic_DNA"/>
</dbReference>
<evidence type="ECO:0000256" key="1">
    <source>
        <dbReference type="SAM" id="MobiDB-lite"/>
    </source>
</evidence>
<dbReference type="Proteomes" id="UP000185612">
    <property type="component" value="Unassembled WGS sequence"/>
</dbReference>
<dbReference type="PROSITE" id="PS51257">
    <property type="entry name" value="PROKAR_LIPOPROTEIN"/>
    <property type="match status" value="1"/>
</dbReference>
<sequence>MRKKLAVIVFAATIALGGCMVVGEDGNPRFYGDGELPVVERQSLEEFISDIEPRFVEFMQTLDKEGANVYLPRSAESELNSCGYPIFGYRLFGPMIFGKAIPEERLLEIYEQQVKPLGFDRQYRQADEVNTNYEWFNTQDGGYVNVALFPDGSLIATYASGCRPYGGEGKPEHVRTAWEQELISRQPPMPDPNQSPYPSGSPLN</sequence>